<keyword evidence="1" id="KW-1133">Transmembrane helix</keyword>
<sequence>MKDLEKKIKELEKKIFGKHFWFILAICLSFVTAVALLAAFLVHPLFVIVLLPCGFSLWLCSEGYKITKKGE</sequence>
<evidence type="ECO:0000256" key="1">
    <source>
        <dbReference type="SAM" id="Phobius"/>
    </source>
</evidence>
<dbReference type="Proteomes" id="UP000228875">
    <property type="component" value="Unassembled WGS sequence"/>
</dbReference>
<name>A0A2M8DNQ1_9BACT</name>
<protein>
    <submittedName>
        <fullName evidence="2">Uncharacterized protein</fullName>
    </submittedName>
</protein>
<evidence type="ECO:0000313" key="3">
    <source>
        <dbReference type="Proteomes" id="UP000228875"/>
    </source>
</evidence>
<proteinExistence type="predicted"/>
<evidence type="ECO:0000313" key="2">
    <source>
        <dbReference type="EMBL" id="PJB99761.1"/>
    </source>
</evidence>
<feature type="transmembrane region" description="Helical" evidence="1">
    <location>
        <begin position="20"/>
        <end position="39"/>
    </location>
</feature>
<keyword evidence="1" id="KW-0812">Transmembrane</keyword>
<gene>
    <name evidence="2" type="ORF">CO077_00020</name>
</gene>
<organism evidence="2 3">
    <name type="scientific">Candidatus Nealsonbacteria bacterium CG_4_9_14_0_8_um_filter_35_12</name>
    <dbReference type="NCBI Taxonomy" id="1974692"/>
    <lineage>
        <taxon>Bacteria</taxon>
        <taxon>Candidatus Nealsoniibacteriota</taxon>
    </lineage>
</organism>
<accession>A0A2M8DNQ1</accession>
<dbReference type="EMBL" id="PFTB01000001">
    <property type="protein sequence ID" value="PJB99761.1"/>
    <property type="molecule type" value="Genomic_DNA"/>
</dbReference>
<dbReference type="AlphaFoldDB" id="A0A2M8DNQ1"/>
<comment type="caution">
    <text evidence="2">The sequence shown here is derived from an EMBL/GenBank/DDBJ whole genome shotgun (WGS) entry which is preliminary data.</text>
</comment>
<keyword evidence="1" id="KW-0472">Membrane</keyword>
<reference evidence="3" key="1">
    <citation type="submission" date="2017-09" db="EMBL/GenBank/DDBJ databases">
        <title>Depth-based differentiation of microbial function through sediment-hosted aquifers and enrichment of novel symbionts in the deep terrestrial subsurface.</title>
        <authorList>
            <person name="Probst A.J."/>
            <person name="Ladd B."/>
            <person name="Jarett J.K."/>
            <person name="Geller-Mcgrath D.E."/>
            <person name="Sieber C.M.K."/>
            <person name="Emerson J.B."/>
            <person name="Anantharaman K."/>
            <person name="Thomas B.C."/>
            <person name="Malmstrom R."/>
            <person name="Stieglmeier M."/>
            <person name="Klingl A."/>
            <person name="Woyke T."/>
            <person name="Ryan C.M."/>
            <person name="Banfield J.F."/>
        </authorList>
    </citation>
    <scope>NUCLEOTIDE SEQUENCE [LARGE SCALE GENOMIC DNA]</scope>
</reference>